<dbReference type="AlphaFoldDB" id="A0A9W9DB58"/>
<dbReference type="Proteomes" id="UP001140510">
    <property type="component" value="Unassembled WGS sequence"/>
</dbReference>
<evidence type="ECO:0000313" key="1">
    <source>
        <dbReference type="EMBL" id="KAJ4409390.1"/>
    </source>
</evidence>
<proteinExistence type="predicted"/>
<sequence length="214" mass="24041">MKRFFAEAKCYRDTRPMSAFPAPVTHGEGDKWVCTELDSRLIILFNTYVGLDCAASAKVKGFNSHLVDVDEKNDVAPVGSLDDPVFVIKHWHNVTEDSKSGCYSINDITSQCLWFIYAKYKQNRPSEGSCSMLHVELISRKFELEAVPGPGRAKDRFTAPNKLYGLVLEIIDVWGKVADGSFVCLEPTYRPVPKPVFTQPLPPTIYQLAHDLIL</sequence>
<protein>
    <submittedName>
        <fullName evidence="1">Uncharacterized protein</fullName>
    </submittedName>
</protein>
<dbReference type="EMBL" id="JAPEVA010000012">
    <property type="protein sequence ID" value="KAJ4409390.1"/>
    <property type="molecule type" value="Genomic_DNA"/>
</dbReference>
<evidence type="ECO:0000313" key="2">
    <source>
        <dbReference type="Proteomes" id="UP001140510"/>
    </source>
</evidence>
<gene>
    <name evidence="1" type="ORF">N0V91_002747</name>
</gene>
<name>A0A9W9DB58_9PLEO</name>
<organism evidence="1 2">
    <name type="scientific">Didymella pomorum</name>
    <dbReference type="NCBI Taxonomy" id="749634"/>
    <lineage>
        <taxon>Eukaryota</taxon>
        <taxon>Fungi</taxon>
        <taxon>Dikarya</taxon>
        <taxon>Ascomycota</taxon>
        <taxon>Pezizomycotina</taxon>
        <taxon>Dothideomycetes</taxon>
        <taxon>Pleosporomycetidae</taxon>
        <taxon>Pleosporales</taxon>
        <taxon>Pleosporineae</taxon>
        <taxon>Didymellaceae</taxon>
        <taxon>Didymella</taxon>
    </lineage>
</organism>
<reference evidence="1" key="1">
    <citation type="submission" date="2022-10" db="EMBL/GenBank/DDBJ databases">
        <title>Tapping the CABI collections for fungal endophytes: first genome assemblies for Collariella, Neodidymelliopsis, Ascochyta clinopodiicola, Didymella pomorum, Didymosphaeria variabile, Neocosmospora piperis and Neocucurbitaria cava.</title>
        <authorList>
            <person name="Hill R."/>
        </authorList>
    </citation>
    <scope>NUCLEOTIDE SEQUENCE</scope>
    <source>
        <strain evidence="1">IMI 355091</strain>
    </source>
</reference>
<accession>A0A9W9DB58</accession>
<comment type="caution">
    <text evidence="1">The sequence shown here is derived from an EMBL/GenBank/DDBJ whole genome shotgun (WGS) entry which is preliminary data.</text>
</comment>
<keyword evidence="2" id="KW-1185">Reference proteome</keyword>